<sequence length="506" mass="58110">MNDTFFAIFRNSFIKKLIRNKIFQDSLLDVDTERLKENHRFLSLFSEQDKLENNIYIGLLVDSRQKLIQYYNDPYKYLINKINILDIKGIEIDFNHFRNIVVLEFFIGHDSVLVGEIPDSITDLKFKSNEIYGGHYCDWILSKLPRNLKKLSIPERWKMVEKTTCDKTYILPETLSDLCYIGTYNDYNFVFPKNGHAFKSFQINIHSLEALKWVENNTCVSKIFIVNLPDCPAVTCDLIPSHVKDLCIWDKIPIHGIPDTIDSFHYRDFLDDNLKLPSHLKSLDFLGFASRETPLLEKDVFPSSLKDLSIWCYNSPLAKGVLPCNLSILKLEAFNQQLCQGVLPSTLTSLSMSDFNQPLEPFVLPPRLTKLYAPSFKNTLSKNSLPSSLTILDIDEFSGSFEHVSPLDHLTRLCVGTLNASVKNILLNVVKIKIHLDIIGPDLDLHDNTSIQELGIECHQSVQGIRAECLPANLQIFYTIALEIRGGTYPYPFKLNPQRNKTKQKR</sequence>
<keyword evidence="3" id="KW-1185">Reference proteome</keyword>
<organism evidence="2 3">
    <name type="scientific">Polysphondylium violaceum</name>
    <dbReference type="NCBI Taxonomy" id="133409"/>
    <lineage>
        <taxon>Eukaryota</taxon>
        <taxon>Amoebozoa</taxon>
        <taxon>Evosea</taxon>
        <taxon>Eumycetozoa</taxon>
        <taxon>Dictyostelia</taxon>
        <taxon>Dictyosteliales</taxon>
        <taxon>Dictyosteliaceae</taxon>
        <taxon>Polysphondylium</taxon>
    </lineage>
</organism>
<dbReference type="Proteomes" id="UP000695562">
    <property type="component" value="Unassembled WGS sequence"/>
</dbReference>
<evidence type="ECO:0000256" key="1">
    <source>
        <dbReference type="ARBA" id="ARBA00022737"/>
    </source>
</evidence>
<protein>
    <submittedName>
        <fullName evidence="2">Uncharacterized protein</fullName>
    </submittedName>
</protein>
<gene>
    <name evidence="2" type="ORF">CYY_000211</name>
</gene>
<dbReference type="OrthoDB" id="29321at2759"/>
<dbReference type="Pfam" id="PF05725">
    <property type="entry name" value="FNIP"/>
    <property type="match status" value="2"/>
</dbReference>
<dbReference type="InterPro" id="IPR051251">
    <property type="entry name" value="STK_FNIP-Repeat"/>
</dbReference>
<reference evidence="2" key="1">
    <citation type="submission" date="2020-01" db="EMBL/GenBank/DDBJ databases">
        <title>Development of genomics and gene disruption for Polysphondylium violaceum indicates a role for the polyketide synthase stlB in stalk morphogenesis.</title>
        <authorList>
            <person name="Narita B."/>
            <person name="Kawabe Y."/>
            <person name="Kin K."/>
            <person name="Saito T."/>
            <person name="Gibbs R."/>
            <person name="Kuspa A."/>
            <person name="Muzny D."/>
            <person name="Queller D."/>
            <person name="Richards S."/>
            <person name="Strassman J."/>
            <person name="Sucgang R."/>
            <person name="Worley K."/>
            <person name="Schaap P."/>
        </authorList>
    </citation>
    <scope>NUCLEOTIDE SEQUENCE</scope>
    <source>
        <strain evidence="2">QSvi11</strain>
    </source>
</reference>
<dbReference type="PANTHER" id="PTHR32134">
    <property type="entry name" value="FNIP REPEAT-CONTAINING PROTEIN"/>
    <property type="match status" value="1"/>
</dbReference>
<keyword evidence="1" id="KW-0677">Repeat</keyword>
<comment type="caution">
    <text evidence="2">The sequence shown here is derived from an EMBL/GenBank/DDBJ whole genome shotgun (WGS) entry which is preliminary data.</text>
</comment>
<dbReference type="PANTHER" id="PTHR32134:SF180">
    <property type="entry name" value="FNIP REPEAT-CONTAINING PROTEIN"/>
    <property type="match status" value="1"/>
</dbReference>
<proteinExistence type="predicted"/>
<evidence type="ECO:0000313" key="2">
    <source>
        <dbReference type="EMBL" id="KAF2078461.1"/>
    </source>
</evidence>
<dbReference type="EMBL" id="AJWJ01000004">
    <property type="protein sequence ID" value="KAF2078461.1"/>
    <property type="molecule type" value="Genomic_DNA"/>
</dbReference>
<dbReference type="InterPro" id="IPR008615">
    <property type="entry name" value="FNIP"/>
</dbReference>
<name>A0A8J4QBD2_9MYCE</name>
<accession>A0A8J4QBD2</accession>
<dbReference type="AlphaFoldDB" id="A0A8J4QBD2"/>
<evidence type="ECO:0000313" key="3">
    <source>
        <dbReference type="Proteomes" id="UP000695562"/>
    </source>
</evidence>